<dbReference type="SUPFAM" id="SSF50978">
    <property type="entry name" value="WD40 repeat-like"/>
    <property type="match status" value="1"/>
</dbReference>
<dbReference type="InterPro" id="IPR001680">
    <property type="entry name" value="WD40_rpt"/>
</dbReference>
<dbReference type="Gene3D" id="1.20.1280.50">
    <property type="match status" value="1"/>
</dbReference>
<feature type="repeat" description="WD" evidence="3">
    <location>
        <begin position="292"/>
        <end position="322"/>
    </location>
</feature>
<evidence type="ECO:0000313" key="6">
    <source>
        <dbReference type="Proteomes" id="UP000076722"/>
    </source>
</evidence>
<evidence type="ECO:0000259" key="4">
    <source>
        <dbReference type="PROSITE" id="PS50181"/>
    </source>
</evidence>
<dbReference type="PROSITE" id="PS50294">
    <property type="entry name" value="WD_REPEATS_REGION"/>
    <property type="match status" value="6"/>
</dbReference>
<evidence type="ECO:0000313" key="5">
    <source>
        <dbReference type="EMBL" id="KZS96960.1"/>
    </source>
</evidence>
<dbReference type="STRING" id="1314777.A0A164YIU7"/>
<name>A0A164YIU7_9AGAM</name>
<evidence type="ECO:0000256" key="3">
    <source>
        <dbReference type="PROSITE-ProRule" id="PRU00221"/>
    </source>
</evidence>
<dbReference type="PROSITE" id="PS50181">
    <property type="entry name" value="FBOX"/>
    <property type="match status" value="1"/>
</dbReference>
<dbReference type="InterPro" id="IPR036047">
    <property type="entry name" value="F-box-like_dom_sf"/>
</dbReference>
<feature type="repeat" description="WD" evidence="3">
    <location>
        <begin position="332"/>
        <end position="371"/>
    </location>
</feature>
<evidence type="ECO:0000256" key="2">
    <source>
        <dbReference type="ARBA" id="ARBA00022737"/>
    </source>
</evidence>
<keyword evidence="2" id="KW-0677">Repeat</keyword>
<feature type="repeat" description="WD" evidence="3">
    <location>
        <begin position="372"/>
        <end position="411"/>
    </location>
</feature>
<dbReference type="OrthoDB" id="19711at2759"/>
<reference evidence="5 6" key="1">
    <citation type="journal article" date="2016" name="Mol. Biol. Evol.">
        <title>Comparative Genomics of Early-Diverging Mushroom-Forming Fungi Provides Insights into the Origins of Lignocellulose Decay Capabilities.</title>
        <authorList>
            <person name="Nagy L.G."/>
            <person name="Riley R."/>
            <person name="Tritt A."/>
            <person name="Adam C."/>
            <person name="Daum C."/>
            <person name="Floudas D."/>
            <person name="Sun H."/>
            <person name="Yadav J.S."/>
            <person name="Pangilinan J."/>
            <person name="Larsson K.H."/>
            <person name="Matsuura K."/>
            <person name="Barry K."/>
            <person name="Labutti K."/>
            <person name="Kuo R."/>
            <person name="Ohm R.A."/>
            <person name="Bhattacharya S.S."/>
            <person name="Shirouzu T."/>
            <person name="Yoshinaga Y."/>
            <person name="Martin F.M."/>
            <person name="Grigoriev I.V."/>
            <person name="Hibbett D.S."/>
        </authorList>
    </citation>
    <scope>NUCLEOTIDE SEQUENCE [LARGE SCALE GENOMIC DNA]</scope>
    <source>
        <strain evidence="5 6">HHB9708</strain>
    </source>
</reference>
<dbReference type="InterPro" id="IPR036322">
    <property type="entry name" value="WD40_repeat_dom_sf"/>
</dbReference>
<dbReference type="SUPFAM" id="SSF81383">
    <property type="entry name" value="F-box domain"/>
    <property type="match status" value="1"/>
</dbReference>
<keyword evidence="1 3" id="KW-0853">WD repeat</keyword>
<dbReference type="Pfam" id="PF12937">
    <property type="entry name" value="F-box-like"/>
    <property type="match status" value="1"/>
</dbReference>
<dbReference type="InterPro" id="IPR020472">
    <property type="entry name" value="WD40_PAC1"/>
</dbReference>
<keyword evidence="6" id="KW-1185">Reference proteome</keyword>
<feature type="repeat" description="WD" evidence="3">
    <location>
        <begin position="205"/>
        <end position="244"/>
    </location>
</feature>
<feature type="domain" description="F-box" evidence="4">
    <location>
        <begin position="65"/>
        <end position="111"/>
    </location>
</feature>
<accession>A0A164YIU7</accession>
<evidence type="ECO:0000256" key="1">
    <source>
        <dbReference type="ARBA" id="ARBA00022574"/>
    </source>
</evidence>
<dbReference type="Proteomes" id="UP000076722">
    <property type="component" value="Unassembled WGS sequence"/>
</dbReference>
<dbReference type="EMBL" id="KV419398">
    <property type="protein sequence ID" value="KZS96960.1"/>
    <property type="molecule type" value="Genomic_DNA"/>
</dbReference>
<dbReference type="AlphaFoldDB" id="A0A164YIU7"/>
<protein>
    <submittedName>
        <fullName evidence="5">WD40 repeat-like protein</fullName>
    </submittedName>
</protein>
<dbReference type="InterPro" id="IPR015943">
    <property type="entry name" value="WD40/YVTN_repeat-like_dom_sf"/>
</dbReference>
<dbReference type="Gene3D" id="2.130.10.10">
    <property type="entry name" value="YVTN repeat-like/Quinoprotein amine dehydrogenase"/>
    <property type="match status" value="2"/>
</dbReference>
<proteinExistence type="predicted"/>
<dbReference type="PROSITE" id="PS00678">
    <property type="entry name" value="WD_REPEATS_1"/>
    <property type="match status" value="3"/>
</dbReference>
<dbReference type="PRINTS" id="PR00320">
    <property type="entry name" value="GPROTEINBRPT"/>
</dbReference>
<dbReference type="Pfam" id="PF00400">
    <property type="entry name" value="WD40"/>
    <property type="match status" value="6"/>
</dbReference>
<dbReference type="PANTHER" id="PTHR14604:SF4">
    <property type="entry name" value="F-BOX DOMAIN-CONTAINING PROTEIN"/>
    <property type="match status" value="1"/>
</dbReference>
<dbReference type="CDD" id="cd00200">
    <property type="entry name" value="WD40"/>
    <property type="match status" value="1"/>
</dbReference>
<dbReference type="InterPro" id="IPR050995">
    <property type="entry name" value="WD-F-box_domain-protein"/>
</dbReference>
<dbReference type="InterPro" id="IPR001810">
    <property type="entry name" value="F-box_dom"/>
</dbReference>
<dbReference type="PROSITE" id="PS50082">
    <property type="entry name" value="WD_REPEATS_2"/>
    <property type="match status" value="6"/>
</dbReference>
<dbReference type="SMART" id="SM00320">
    <property type="entry name" value="WD40"/>
    <property type="match status" value="7"/>
</dbReference>
<dbReference type="InterPro" id="IPR019775">
    <property type="entry name" value="WD40_repeat_CS"/>
</dbReference>
<feature type="repeat" description="WD" evidence="3">
    <location>
        <begin position="412"/>
        <end position="453"/>
    </location>
</feature>
<gene>
    <name evidence="5" type="ORF">SISNIDRAFT_406734</name>
</gene>
<sequence length="496" mass="54974">MTSTSTNRSSGKAIKRLWGAIASPSKKGKHRAISGHDSLLPLDGEEGELIDDEACFVEEHVVKGIDLISLLPPEISVQIFLYLDVPSVTACSLVSSTWHLIANDNVIWRDLFYRNPSWKINATLARRAIHGSGFSEWTRTRASSSMSSSLINAITPLERAMALASLDENAQSESPTWALNWMNLYKSRLEVDRRWLNGAPKATVLSGHDDSVYCLEFDSQKIITGSRDKTIKIWSMRTGKLRATLKGHEGSVLCLKFDKSGFMVSGSSDRNIFVWDLGMGKEGEGPKVRKVLKGHQGGVLDLRISDEWIVSCSKDTIIRVWNRSTLKPHCSLVGHDGPVNSVGLQRGQVVSASGDGRMMLWDIATGTRIRTFEGHDRGLACIELKDDYIVSGSNDSKIKIWSASTGECLRTLTGHDLLVRALSVDPEAGRLVSASYDKTVKVWDFHTGKLLRDFRNSHTSHIFDVKFDCTRIVSTSHDQKVVILDFAPDLDSSLFL</sequence>
<organism evidence="5 6">
    <name type="scientific">Sistotremastrum niveocremeum HHB9708</name>
    <dbReference type="NCBI Taxonomy" id="1314777"/>
    <lineage>
        <taxon>Eukaryota</taxon>
        <taxon>Fungi</taxon>
        <taxon>Dikarya</taxon>
        <taxon>Basidiomycota</taxon>
        <taxon>Agaricomycotina</taxon>
        <taxon>Agaricomycetes</taxon>
        <taxon>Sistotremastrales</taxon>
        <taxon>Sistotremastraceae</taxon>
        <taxon>Sertulicium</taxon>
        <taxon>Sertulicium niveocremeum</taxon>
    </lineage>
</organism>
<feature type="repeat" description="WD" evidence="3">
    <location>
        <begin position="245"/>
        <end position="277"/>
    </location>
</feature>
<dbReference type="SMART" id="SM00256">
    <property type="entry name" value="FBOX"/>
    <property type="match status" value="1"/>
</dbReference>
<dbReference type="PANTHER" id="PTHR14604">
    <property type="entry name" value="WD40 REPEAT PF20"/>
    <property type="match status" value="1"/>
</dbReference>